<reference evidence="2 3" key="1">
    <citation type="submission" date="2015-09" db="EMBL/GenBank/DDBJ databases">
        <title>A metagenomics-based metabolic model of nitrate-dependent anaerobic oxidation of methane by Methanoperedens-like archaea.</title>
        <authorList>
            <person name="Arshad A."/>
            <person name="Speth D.R."/>
            <person name="De Graaf R.M."/>
            <person name="Op Den Camp H.J."/>
            <person name="Jetten M.S."/>
            <person name="Welte C.U."/>
        </authorList>
    </citation>
    <scope>NUCLEOTIDE SEQUENCE [LARGE SCALE GENOMIC DNA]</scope>
</reference>
<dbReference type="AlphaFoldDB" id="A0A0P8DV32"/>
<proteinExistence type="predicted"/>
<dbReference type="PATRIC" id="fig|1719120.3.peg.4495"/>
<accession>A0A0P8DV32</accession>
<dbReference type="Pfam" id="PF01882">
    <property type="entry name" value="DUF58"/>
    <property type="match status" value="1"/>
</dbReference>
<name>A0A0P8DV32_9EURY</name>
<dbReference type="PANTHER" id="PTHR33608:SF6">
    <property type="entry name" value="BLL2464 PROTEIN"/>
    <property type="match status" value="1"/>
</dbReference>
<dbReference type="SUPFAM" id="SSF53300">
    <property type="entry name" value="vWA-like"/>
    <property type="match status" value="1"/>
</dbReference>
<dbReference type="InterPro" id="IPR036465">
    <property type="entry name" value="vWFA_dom_sf"/>
</dbReference>
<protein>
    <submittedName>
        <fullName evidence="2">Cytoplasmic protein</fullName>
    </submittedName>
</protein>
<dbReference type="PANTHER" id="PTHR33608">
    <property type="entry name" value="BLL2464 PROTEIN"/>
    <property type="match status" value="1"/>
</dbReference>
<feature type="domain" description="DUF58" evidence="1">
    <location>
        <begin position="50"/>
        <end position="171"/>
    </location>
</feature>
<evidence type="ECO:0000313" key="2">
    <source>
        <dbReference type="EMBL" id="KPQ41325.1"/>
    </source>
</evidence>
<gene>
    <name evidence="2" type="ORF">MPEBLZ_04121</name>
</gene>
<comment type="caution">
    <text evidence="2">The sequence shown here is derived from an EMBL/GenBank/DDBJ whole genome shotgun (WGS) entry which is preliminary data.</text>
</comment>
<dbReference type="EMBL" id="LKCM01000373">
    <property type="protein sequence ID" value="KPQ41325.1"/>
    <property type="molecule type" value="Genomic_DNA"/>
</dbReference>
<dbReference type="Proteomes" id="UP000050360">
    <property type="component" value="Unassembled WGS sequence"/>
</dbReference>
<organism evidence="2 3">
    <name type="scientific">Candidatus Methanoperedens nitratireducens</name>
    <dbReference type="NCBI Taxonomy" id="1392998"/>
    <lineage>
        <taxon>Archaea</taxon>
        <taxon>Methanobacteriati</taxon>
        <taxon>Methanobacteriota</taxon>
        <taxon>Stenosarchaea group</taxon>
        <taxon>Methanomicrobia</taxon>
        <taxon>Methanosarcinales</taxon>
        <taxon>ANME-2 cluster</taxon>
        <taxon>Candidatus Methanoperedentaceae</taxon>
        <taxon>Candidatus Methanoperedens</taxon>
    </lineage>
</organism>
<feature type="non-terminal residue" evidence="2">
    <location>
        <position position="173"/>
    </location>
</feature>
<evidence type="ECO:0000313" key="3">
    <source>
        <dbReference type="Proteomes" id="UP000050360"/>
    </source>
</evidence>
<sequence>MEREILARPTTSEIISKVRQIEIKTNRPVEGIISGAYLSAFKGTGIEFSEVREYQAGDDPRTIDWNVTARMNHPFVKEFIEERDLTIVIVFDISRSSEFATVGSLKKDIGIELCASLAMSAIRNNDKVGLVLTSDIVEKYIPPMKGKRHVFRIIRETIFHEPEHDRTDLSVPL</sequence>
<evidence type="ECO:0000259" key="1">
    <source>
        <dbReference type="Pfam" id="PF01882"/>
    </source>
</evidence>
<dbReference type="InterPro" id="IPR002881">
    <property type="entry name" value="DUF58"/>
</dbReference>